<dbReference type="InterPro" id="IPR036291">
    <property type="entry name" value="NAD(P)-bd_dom_sf"/>
</dbReference>
<evidence type="ECO:0000259" key="3">
    <source>
        <dbReference type="Pfam" id="PF13460"/>
    </source>
</evidence>
<dbReference type="Proteomes" id="UP000623129">
    <property type="component" value="Unassembled WGS sequence"/>
</dbReference>
<keyword evidence="1" id="KW-0175">Coiled coil</keyword>
<organism evidence="4 5">
    <name type="scientific">Carex littledalei</name>
    <dbReference type="NCBI Taxonomy" id="544730"/>
    <lineage>
        <taxon>Eukaryota</taxon>
        <taxon>Viridiplantae</taxon>
        <taxon>Streptophyta</taxon>
        <taxon>Embryophyta</taxon>
        <taxon>Tracheophyta</taxon>
        <taxon>Spermatophyta</taxon>
        <taxon>Magnoliopsida</taxon>
        <taxon>Liliopsida</taxon>
        <taxon>Poales</taxon>
        <taxon>Cyperaceae</taxon>
        <taxon>Cyperoideae</taxon>
        <taxon>Cariceae</taxon>
        <taxon>Carex</taxon>
        <taxon>Carex subgen. Euthyceras</taxon>
    </lineage>
</organism>
<feature type="domain" description="NAD(P)-binding" evidence="3">
    <location>
        <begin position="104"/>
        <end position="320"/>
    </location>
</feature>
<evidence type="ECO:0000313" key="4">
    <source>
        <dbReference type="EMBL" id="KAF3334000.1"/>
    </source>
</evidence>
<keyword evidence="5" id="KW-1185">Reference proteome</keyword>
<comment type="caution">
    <text evidence="4">The sequence shown here is derived from an EMBL/GenBank/DDBJ whole genome shotgun (WGS) entry which is preliminary data.</text>
</comment>
<dbReference type="PANTHER" id="PTHR47711">
    <property type="entry name" value="PROTEIN PLASTID TRANSCRIPTIONALLY ACTIVE 16, CHLOROPLASTIC"/>
    <property type="match status" value="1"/>
</dbReference>
<evidence type="ECO:0000313" key="5">
    <source>
        <dbReference type="Proteomes" id="UP000623129"/>
    </source>
</evidence>
<dbReference type="Pfam" id="PF13460">
    <property type="entry name" value="NAD_binding_10"/>
    <property type="match status" value="1"/>
</dbReference>
<protein>
    <submittedName>
        <fullName evidence="4">Protein TIC 62</fullName>
    </submittedName>
</protein>
<reference evidence="4" key="1">
    <citation type="submission" date="2020-01" db="EMBL/GenBank/DDBJ databases">
        <title>Genome sequence of Kobresia littledalei, the first chromosome-level genome in the family Cyperaceae.</title>
        <authorList>
            <person name="Qu G."/>
        </authorList>
    </citation>
    <scope>NUCLEOTIDE SEQUENCE</scope>
    <source>
        <strain evidence="4">C.B.Clarke</strain>
        <tissue evidence="4">Leaf</tissue>
    </source>
</reference>
<evidence type="ECO:0000256" key="1">
    <source>
        <dbReference type="SAM" id="Coils"/>
    </source>
</evidence>
<evidence type="ECO:0000256" key="2">
    <source>
        <dbReference type="SAM" id="MobiDB-lite"/>
    </source>
</evidence>
<dbReference type="OrthoDB" id="514963at2759"/>
<dbReference type="AlphaFoldDB" id="A0A833QW04"/>
<dbReference type="SUPFAM" id="SSF51735">
    <property type="entry name" value="NAD(P)-binding Rossmann-fold domains"/>
    <property type="match status" value="1"/>
</dbReference>
<feature type="coiled-coil region" evidence="1">
    <location>
        <begin position="355"/>
        <end position="384"/>
    </location>
</feature>
<dbReference type="InterPro" id="IPR016040">
    <property type="entry name" value="NAD(P)-bd_dom"/>
</dbReference>
<dbReference type="EMBL" id="SWLB01000010">
    <property type="protein sequence ID" value="KAF3334000.1"/>
    <property type="molecule type" value="Genomic_DNA"/>
</dbReference>
<dbReference type="PANTHER" id="PTHR47711:SF2">
    <property type="entry name" value="PROTEIN PLASTID TRANSCRIPTIONALLY ACTIVE 16, CHLOROPLASTIC"/>
    <property type="match status" value="1"/>
</dbReference>
<proteinExistence type="predicted"/>
<accession>A0A833QW04</accession>
<gene>
    <name evidence="4" type="ORF">FCM35_KLT01691</name>
</gene>
<sequence length="512" mass="54829">MAPALTSNSFVRSPGLRSKFDRSHKPSTITYARQGIFGLGKTKDTSEEDESVEQPADNWNKFKSFFADIELPNANSLIPVVNAPSTSLLTSRRKKEPQTVFVAGATGQAGIRIAQTLLRQGFTVRAGVPDLASAQELARIATTYKVISPAEAKQLNAVESAFSEPEAIAKAIGPATKVVVSIGPTEKGPAAEVTTDEALLVVRAAELAAATHVVVVYDASSGATSGSTYNVIDGFTTFFNNISSMFTRSQSLTIDEFLGKMVESDIRYTVIKTALTEDYSPESKHGLVVSGEGNGSVAGSTESKVAKSQIAALVADVFSNTSLAENKVVEVSTSPTATTKPVVEVLSAIPEDGRRKEYQESVAKAKAEEEALIASQKARDAEDAAKMIQEASKANSAPGFTKQEQKEVGPDVAAVLENSLKDFTGKFSWDKLSTQLATAVAQKSEEQEEEKPKAQIATIRGLAKALKLPPQKAVIKQAPQRLKTKPKQPEKKPEVKNVFGIFKQETIYVDDD</sequence>
<feature type="region of interest" description="Disordered" evidence="2">
    <location>
        <begin position="476"/>
        <end position="495"/>
    </location>
</feature>
<name>A0A833QW04_9POAL</name>
<dbReference type="Gene3D" id="3.40.50.720">
    <property type="entry name" value="NAD(P)-binding Rossmann-like Domain"/>
    <property type="match status" value="1"/>
</dbReference>